<dbReference type="InterPro" id="IPR024634">
    <property type="entry name" value="Internalin_N"/>
</dbReference>
<dbReference type="InterPro" id="IPR025875">
    <property type="entry name" value="Leu-rich_rpt_4"/>
</dbReference>
<dbReference type="InterPro" id="IPR003591">
    <property type="entry name" value="Leu-rich_rpt_typical-subtyp"/>
</dbReference>
<dbReference type="PANTHER" id="PTHR46652">
    <property type="entry name" value="LEUCINE-RICH REPEAT AND IQ DOMAIN-CONTAINING PROTEIN 1-RELATED"/>
    <property type="match status" value="1"/>
</dbReference>
<keyword evidence="5" id="KW-0732">Signal</keyword>
<feature type="domain" description="Internalin N-terminal" evidence="8">
    <location>
        <begin position="301"/>
        <end position="339"/>
    </location>
</feature>
<evidence type="ECO:0000259" key="8">
    <source>
        <dbReference type="Pfam" id="PF12354"/>
    </source>
</evidence>
<sequence length="442" mass="50157">MKKKDCLKNWLIVCLTVIMVICINTSLETKVHAANLTSPKPINQVFTDPNLAEVVKKSLGKQSVSDFVSQRELESVTKLLAYNRNINSLEGLQYFTNLKQLYLPRNQINDLSPLKNLTKLDVLDVNGNGLKSLNGIPSMALVSLYAGKNELTDVDALFRLRNLESLFIGENKIRNIDGIAHLTNLKELDLSVNEIRDLSALRNLKKLTYVDLALQKYVNKPMKFQPELSITKTVKRPDGALISPNYISNNGIYRDGCVIWQLPTYTKEVTFTFSENVRIGETTTRYDGVVIQPFYSKMPIIDKPTSINKIFLDSNLAEVLKRALRKKLVTDVVSQNELDKLYELHADNRDITSIEGLQYLSNLRKLFLSDNHISDINSLEESTHLTELYLDNNDLTDRSVNALIKIKQLESLSIRGNKVSGAIARNIWINLTKLHDFNWCGK</sequence>
<feature type="domain" description="Internalin N-terminal" evidence="8">
    <location>
        <begin position="31"/>
        <end position="74"/>
    </location>
</feature>
<dbReference type="AlphaFoldDB" id="A0AAX2DTE7"/>
<name>A0AAX2DTE7_LISIV</name>
<evidence type="ECO:0000313" key="10">
    <source>
        <dbReference type="Proteomes" id="UP000183610"/>
    </source>
</evidence>
<dbReference type="InterPro" id="IPR012569">
    <property type="entry name" value="Inl_IR"/>
</dbReference>
<dbReference type="SUPFAM" id="SSF52058">
    <property type="entry name" value="L domain-like"/>
    <property type="match status" value="1"/>
</dbReference>
<evidence type="ECO:0000256" key="5">
    <source>
        <dbReference type="ARBA" id="ARBA00022729"/>
    </source>
</evidence>
<dbReference type="InterPro" id="IPR014756">
    <property type="entry name" value="Ig_E-set"/>
</dbReference>
<dbReference type="SMART" id="SM00369">
    <property type="entry name" value="LRR_TYP"/>
    <property type="match status" value="6"/>
</dbReference>
<evidence type="ECO:0000256" key="4">
    <source>
        <dbReference type="ARBA" id="ARBA00022614"/>
    </source>
</evidence>
<keyword evidence="6" id="KW-0677">Repeat</keyword>
<dbReference type="GO" id="GO:0005576">
    <property type="term" value="C:extracellular region"/>
    <property type="evidence" value="ECO:0007669"/>
    <property type="project" value="UniProtKB-SubCell"/>
</dbReference>
<dbReference type="Pfam" id="PF12799">
    <property type="entry name" value="LRR_4"/>
    <property type="match status" value="1"/>
</dbReference>
<accession>A0AAX2DTE7</accession>
<comment type="similarity">
    <text evidence="2">Belongs to the internalin family.</text>
</comment>
<dbReference type="Pfam" id="PF12354">
    <property type="entry name" value="Internalin_N"/>
    <property type="match status" value="2"/>
</dbReference>
<dbReference type="Pfam" id="PF08191">
    <property type="entry name" value="LRR_adjacent"/>
    <property type="match status" value="1"/>
</dbReference>
<comment type="caution">
    <text evidence="9">The sequence shown here is derived from an EMBL/GenBank/DDBJ whole genome shotgun (WGS) entry which is preliminary data.</text>
</comment>
<comment type="subcellular location">
    <subcellularLocation>
        <location evidence="1">Secreted</location>
    </subcellularLocation>
</comment>
<organism evidence="9 10">
    <name type="scientific">Listeria ivanovii</name>
    <dbReference type="NCBI Taxonomy" id="1638"/>
    <lineage>
        <taxon>Bacteria</taxon>
        <taxon>Bacillati</taxon>
        <taxon>Bacillota</taxon>
        <taxon>Bacilli</taxon>
        <taxon>Bacillales</taxon>
        <taxon>Listeriaceae</taxon>
        <taxon>Listeria</taxon>
    </lineage>
</organism>
<dbReference type="FunFam" id="3.80.10.10:FF:001164">
    <property type="entry name" value="GH01279p"/>
    <property type="match status" value="2"/>
</dbReference>
<dbReference type="SMART" id="SM00365">
    <property type="entry name" value="LRR_SD22"/>
    <property type="match status" value="6"/>
</dbReference>
<proteinExistence type="inferred from homology"/>
<dbReference type="EMBL" id="FNMX01000021">
    <property type="protein sequence ID" value="SDX40319.1"/>
    <property type="molecule type" value="Genomic_DNA"/>
</dbReference>
<feature type="domain" description="Internalin Ig-like inter-repeat region" evidence="7">
    <location>
        <begin position="239"/>
        <end position="294"/>
    </location>
</feature>
<evidence type="ECO:0000256" key="2">
    <source>
        <dbReference type="ARBA" id="ARBA00009432"/>
    </source>
</evidence>
<evidence type="ECO:0000259" key="7">
    <source>
        <dbReference type="Pfam" id="PF08191"/>
    </source>
</evidence>
<dbReference type="InterPro" id="IPR001611">
    <property type="entry name" value="Leu-rich_rpt"/>
</dbReference>
<evidence type="ECO:0000256" key="6">
    <source>
        <dbReference type="ARBA" id="ARBA00022737"/>
    </source>
</evidence>
<dbReference type="InterPro" id="IPR032675">
    <property type="entry name" value="LRR_dom_sf"/>
</dbReference>
<dbReference type="SUPFAM" id="SSF81296">
    <property type="entry name" value="E set domains"/>
    <property type="match status" value="1"/>
</dbReference>
<protein>
    <submittedName>
        <fullName evidence="9">Leucine Rich repeat-containing protein</fullName>
    </submittedName>
</protein>
<dbReference type="Gene3D" id="3.80.10.10">
    <property type="entry name" value="Ribonuclease Inhibitor"/>
    <property type="match status" value="2"/>
</dbReference>
<evidence type="ECO:0000256" key="3">
    <source>
        <dbReference type="ARBA" id="ARBA00022525"/>
    </source>
</evidence>
<dbReference type="PANTHER" id="PTHR46652:SF3">
    <property type="entry name" value="LEUCINE-RICH REPEAT-CONTAINING PROTEIN 9"/>
    <property type="match status" value="1"/>
</dbReference>
<dbReference type="GO" id="GO:0009274">
    <property type="term" value="C:peptidoglycan-based cell wall"/>
    <property type="evidence" value="ECO:0007669"/>
    <property type="project" value="UniProtKB-ARBA"/>
</dbReference>
<evidence type="ECO:0000313" key="9">
    <source>
        <dbReference type="EMBL" id="SDX40319.1"/>
    </source>
</evidence>
<dbReference type="Proteomes" id="UP000183610">
    <property type="component" value="Unassembled WGS sequence"/>
</dbReference>
<dbReference type="Gene3D" id="2.60.40.1220">
    <property type="match status" value="1"/>
</dbReference>
<keyword evidence="4" id="KW-0433">Leucine-rich repeat</keyword>
<keyword evidence="3" id="KW-0964">Secreted</keyword>
<dbReference type="InterPro" id="IPR050836">
    <property type="entry name" value="SDS22/Internalin_LRR"/>
</dbReference>
<gene>
    <name evidence="9" type="ORF">SAMN05421782_1213</name>
</gene>
<dbReference type="Pfam" id="PF13516">
    <property type="entry name" value="LRR_6"/>
    <property type="match status" value="2"/>
</dbReference>
<reference evidence="9 10" key="1">
    <citation type="submission" date="2016-10" db="EMBL/GenBank/DDBJ databases">
        <authorList>
            <person name="Varghese N."/>
            <person name="Submissions S."/>
        </authorList>
    </citation>
    <scope>NUCLEOTIDE SEQUENCE [LARGE SCALE GENOMIC DNA]</scope>
    <source>
        <strain evidence="9 10">ATCC 49954</strain>
    </source>
</reference>
<evidence type="ECO:0000256" key="1">
    <source>
        <dbReference type="ARBA" id="ARBA00004613"/>
    </source>
</evidence>
<dbReference type="InterPro" id="IPR014755">
    <property type="entry name" value="Cu-Rt/internalin_Ig-like"/>
</dbReference>
<dbReference type="PROSITE" id="PS51450">
    <property type="entry name" value="LRR"/>
    <property type="match status" value="4"/>
</dbReference>